<evidence type="ECO:0000256" key="1">
    <source>
        <dbReference type="SAM" id="SignalP"/>
    </source>
</evidence>
<gene>
    <name evidence="2" type="ORF">FOZ60_016476</name>
</gene>
<comment type="caution">
    <text evidence="2">The sequence shown here is derived from an EMBL/GenBank/DDBJ whole genome shotgun (WGS) entry which is preliminary data.</text>
</comment>
<dbReference type="AlphaFoldDB" id="A0A7J6N3M6"/>
<evidence type="ECO:0000313" key="2">
    <source>
        <dbReference type="EMBL" id="KAF4678532.1"/>
    </source>
</evidence>
<accession>A0A7J6N3M6</accession>
<evidence type="ECO:0000313" key="3">
    <source>
        <dbReference type="Proteomes" id="UP000541610"/>
    </source>
</evidence>
<keyword evidence="1" id="KW-0732">Signal</keyword>
<sequence length="146" mass="15936">MLVIFITVLLLIVISLGVVVLGSIETPPESPSTAGRILYPFKADFENNNNIMVKSVYFDKTLGGIVTFRRASFHSLPNPSYACGYTANQGPTSITLKLNDGCLALVRDSHGYYDRSILTKMDLWANYSVLAVPTAGGGLDDYYYAV</sequence>
<name>A0A7J6N3M6_PEROL</name>
<reference evidence="2 3" key="1">
    <citation type="submission" date="2020-04" db="EMBL/GenBank/DDBJ databases">
        <title>Perkinsus olseni comparative genomics.</title>
        <authorList>
            <person name="Bogema D.R."/>
        </authorList>
    </citation>
    <scope>NUCLEOTIDE SEQUENCE [LARGE SCALE GENOMIC DNA]</scope>
    <source>
        <strain evidence="2">00978-12</strain>
    </source>
</reference>
<dbReference type="EMBL" id="JABANP010000880">
    <property type="protein sequence ID" value="KAF4678532.1"/>
    <property type="molecule type" value="Genomic_DNA"/>
</dbReference>
<feature type="signal peptide" evidence="1">
    <location>
        <begin position="1"/>
        <end position="17"/>
    </location>
</feature>
<proteinExistence type="predicted"/>
<protein>
    <submittedName>
        <fullName evidence="2">Uncharacterized protein</fullName>
    </submittedName>
</protein>
<organism evidence="2 3">
    <name type="scientific">Perkinsus olseni</name>
    <name type="common">Perkinsus atlanticus</name>
    <dbReference type="NCBI Taxonomy" id="32597"/>
    <lineage>
        <taxon>Eukaryota</taxon>
        <taxon>Sar</taxon>
        <taxon>Alveolata</taxon>
        <taxon>Perkinsozoa</taxon>
        <taxon>Perkinsea</taxon>
        <taxon>Perkinsida</taxon>
        <taxon>Perkinsidae</taxon>
        <taxon>Perkinsus</taxon>
    </lineage>
</organism>
<dbReference type="Proteomes" id="UP000541610">
    <property type="component" value="Unassembled WGS sequence"/>
</dbReference>
<feature type="chain" id="PRO_5029702035" evidence="1">
    <location>
        <begin position="18"/>
        <end position="146"/>
    </location>
</feature>